<evidence type="ECO:0000313" key="4">
    <source>
        <dbReference type="EMBL" id="KAG5670813.1"/>
    </source>
</evidence>
<sequence>MNSETNNKLEDYKIFTLKYSEESDEKSSHSIYVKKYRSEKKSTRKPIGKTIVALNIPPYADETSLSNVFSIIGEVQNVILIDSFANEHKTKYELPSKFFKHKLPFKFLIAFVIFKKSSSVDVLFNQKTVVTLPPLSSEEQPLLTGVAKWTAEYNSRSIDTEEMQKEIDEYMLHYDKIKRAEEMNGEDEADDDGWITVGKKGHYAGFKQNETVVNRLEQKIETQKKKAKQMLKTNYQKASGIYSFQFKEGKKQELLQLRKKFQDDKTKLQALRTSRKFKPY</sequence>
<dbReference type="GO" id="GO:0034456">
    <property type="term" value="C:UTP-C complex"/>
    <property type="evidence" value="ECO:0007669"/>
    <property type="project" value="TreeGrafter"/>
</dbReference>
<feature type="coiled-coil region" evidence="2">
    <location>
        <begin position="206"/>
        <end position="233"/>
    </location>
</feature>
<comment type="similarity">
    <text evidence="1">Belongs to the RRP7 family.</text>
</comment>
<dbReference type="InterPro" id="IPR040446">
    <property type="entry name" value="RRP7"/>
</dbReference>
<dbReference type="Pfam" id="PF12923">
    <property type="entry name" value="RRP7"/>
    <property type="match status" value="1"/>
</dbReference>
<feature type="domain" description="Ribosomal RNA-processing protein 7 C-terminal" evidence="3">
    <location>
        <begin position="156"/>
        <end position="280"/>
    </location>
</feature>
<dbReference type="EMBL" id="JADBJN010000003">
    <property type="protein sequence ID" value="KAG5670813.1"/>
    <property type="molecule type" value="Genomic_DNA"/>
</dbReference>
<protein>
    <recommendedName>
        <fullName evidence="3">Ribosomal RNA-processing protein 7 C-terminal domain-containing protein</fullName>
    </recommendedName>
</protein>
<evidence type="ECO:0000256" key="2">
    <source>
        <dbReference type="SAM" id="Coils"/>
    </source>
</evidence>
<reference evidence="4" key="1">
    <citation type="submission" date="2021-03" db="EMBL/GenBank/DDBJ databases">
        <title>Chromosome level genome of the anhydrobiotic midge Polypedilum vanderplanki.</title>
        <authorList>
            <person name="Yoshida Y."/>
            <person name="Kikawada T."/>
            <person name="Gusev O."/>
        </authorList>
    </citation>
    <scope>NUCLEOTIDE SEQUENCE</scope>
    <source>
        <strain evidence="4">NIAS01</strain>
        <tissue evidence="4">Whole body or cell culture</tissue>
    </source>
</reference>
<gene>
    <name evidence="4" type="ORF">PVAND_001051</name>
</gene>
<dbReference type="PANTHER" id="PTHR13191">
    <property type="entry name" value="RIBOSOMAL RNA PROCESSING PROTEIN 7-RELATED"/>
    <property type="match status" value="1"/>
</dbReference>
<dbReference type="InterPro" id="IPR024326">
    <property type="entry name" value="RRP7_C"/>
</dbReference>
<evidence type="ECO:0000313" key="5">
    <source>
        <dbReference type="Proteomes" id="UP001107558"/>
    </source>
</evidence>
<dbReference type="GO" id="GO:0032545">
    <property type="term" value="C:CURI complex"/>
    <property type="evidence" value="ECO:0007669"/>
    <property type="project" value="TreeGrafter"/>
</dbReference>
<proteinExistence type="inferred from homology"/>
<evidence type="ECO:0000259" key="3">
    <source>
        <dbReference type="Pfam" id="PF12923"/>
    </source>
</evidence>
<dbReference type="GO" id="GO:0003676">
    <property type="term" value="F:nucleic acid binding"/>
    <property type="evidence" value="ECO:0007669"/>
    <property type="project" value="InterPro"/>
</dbReference>
<evidence type="ECO:0000256" key="1">
    <source>
        <dbReference type="ARBA" id="ARBA00006110"/>
    </source>
</evidence>
<comment type="caution">
    <text evidence="4">The sequence shown here is derived from an EMBL/GenBank/DDBJ whole genome shotgun (WGS) entry which is preliminary data.</text>
</comment>
<keyword evidence="5" id="KW-1185">Reference proteome</keyword>
<dbReference type="Gene3D" id="6.10.250.1770">
    <property type="match status" value="1"/>
</dbReference>
<keyword evidence="2" id="KW-0175">Coiled coil</keyword>
<dbReference type="AlphaFoldDB" id="A0A9J6BM46"/>
<dbReference type="GO" id="GO:0000028">
    <property type="term" value="P:ribosomal small subunit assembly"/>
    <property type="evidence" value="ECO:0007669"/>
    <property type="project" value="TreeGrafter"/>
</dbReference>
<organism evidence="4 5">
    <name type="scientific">Polypedilum vanderplanki</name>
    <name type="common">Sleeping chironomid midge</name>
    <dbReference type="NCBI Taxonomy" id="319348"/>
    <lineage>
        <taxon>Eukaryota</taxon>
        <taxon>Metazoa</taxon>
        <taxon>Ecdysozoa</taxon>
        <taxon>Arthropoda</taxon>
        <taxon>Hexapoda</taxon>
        <taxon>Insecta</taxon>
        <taxon>Pterygota</taxon>
        <taxon>Neoptera</taxon>
        <taxon>Endopterygota</taxon>
        <taxon>Diptera</taxon>
        <taxon>Nematocera</taxon>
        <taxon>Chironomoidea</taxon>
        <taxon>Chironomidae</taxon>
        <taxon>Chironominae</taxon>
        <taxon>Polypedilum</taxon>
        <taxon>Polypedilum</taxon>
    </lineage>
</organism>
<dbReference type="PANTHER" id="PTHR13191:SF0">
    <property type="entry name" value="RIBOSOMAL RNA-PROCESSING PROTEIN 7 HOMOLOG A-RELATED"/>
    <property type="match status" value="1"/>
</dbReference>
<dbReference type="Proteomes" id="UP001107558">
    <property type="component" value="Chromosome 3"/>
</dbReference>
<dbReference type="InterPro" id="IPR035979">
    <property type="entry name" value="RBD_domain_sf"/>
</dbReference>
<dbReference type="SUPFAM" id="SSF54928">
    <property type="entry name" value="RNA-binding domain, RBD"/>
    <property type="match status" value="1"/>
</dbReference>
<accession>A0A9J6BM46</accession>
<name>A0A9J6BM46_POLVA</name>
<dbReference type="OrthoDB" id="5390at2759"/>
<dbReference type="GO" id="GO:0006364">
    <property type="term" value="P:rRNA processing"/>
    <property type="evidence" value="ECO:0007669"/>
    <property type="project" value="TreeGrafter"/>
</dbReference>
<dbReference type="CDD" id="cd12951">
    <property type="entry name" value="RRP7_Rrp7A"/>
    <property type="match status" value="1"/>
</dbReference>